<dbReference type="InterPro" id="IPR005814">
    <property type="entry name" value="Aminotrans_3"/>
</dbReference>
<name>A0A1L6MWE0_9BACT</name>
<reference evidence="8 9" key="1">
    <citation type="submission" date="2016-08" db="EMBL/GenBank/DDBJ databases">
        <title>Identification and validation of antigenic proteins from Pajaroellobacter abortibovis using de-novo genome sequence assembly and reverse vaccinology.</title>
        <authorList>
            <person name="Welly B.T."/>
            <person name="Miller M.R."/>
            <person name="Stott J.L."/>
            <person name="Blanchard M.T."/>
            <person name="Islas-Trejo A.D."/>
            <person name="O'Rourke S.M."/>
            <person name="Young A.E."/>
            <person name="Medrano J.F."/>
            <person name="Van Eenennaam A.L."/>
        </authorList>
    </citation>
    <scope>NUCLEOTIDE SEQUENCE [LARGE SCALE GENOMIC DNA]</scope>
    <source>
        <strain evidence="8 9">BTF92-0548A/99-0131</strain>
    </source>
</reference>
<comment type="pathway">
    <text evidence="2">Porphyrin-containing compound metabolism; protoporphyrin-IX biosynthesis; 5-aminolevulinate from L-glutamyl-tRNA(Glu): step 2/2.</text>
</comment>
<feature type="modified residue" description="N6-(pyridoxal phosphate)lysine" evidence="7">
    <location>
        <position position="267"/>
    </location>
</feature>
<dbReference type="InterPro" id="IPR015422">
    <property type="entry name" value="PyrdxlP-dep_Trfase_small"/>
</dbReference>
<comment type="cofactor">
    <cofactor evidence="1 7">
        <name>pyridoxal 5'-phosphate</name>
        <dbReference type="ChEBI" id="CHEBI:597326"/>
    </cofactor>
</comment>
<dbReference type="EC" id="5.4.3.8" evidence="7"/>
<comment type="subunit">
    <text evidence="7">Homodimer.</text>
</comment>
<evidence type="ECO:0000313" key="9">
    <source>
        <dbReference type="Proteomes" id="UP000185544"/>
    </source>
</evidence>
<dbReference type="STRING" id="1882918.BCY86_03550"/>
<evidence type="ECO:0000256" key="3">
    <source>
        <dbReference type="ARBA" id="ARBA00008981"/>
    </source>
</evidence>
<dbReference type="OrthoDB" id="9801052at2"/>
<dbReference type="PANTHER" id="PTHR43713">
    <property type="entry name" value="GLUTAMATE-1-SEMIALDEHYDE 2,1-AMINOMUTASE"/>
    <property type="match status" value="1"/>
</dbReference>
<organism evidence="8 9">
    <name type="scientific">Pajaroellobacter abortibovis</name>
    <dbReference type="NCBI Taxonomy" id="1882918"/>
    <lineage>
        <taxon>Bacteria</taxon>
        <taxon>Pseudomonadati</taxon>
        <taxon>Myxococcota</taxon>
        <taxon>Polyangia</taxon>
        <taxon>Polyangiales</taxon>
        <taxon>Polyangiaceae</taxon>
    </lineage>
</organism>
<comment type="similarity">
    <text evidence="3 7">Belongs to the class-III pyridoxal-phosphate-dependent aminotransferase family. HemL subfamily.</text>
</comment>
<dbReference type="Pfam" id="PF00202">
    <property type="entry name" value="Aminotran_3"/>
    <property type="match status" value="1"/>
</dbReference>
<evidence type="ECO:0000256" key="5">
    <source>
        <dbReference type="ARBA" id="ARBA00023235"/>
    </source>
</evidence>
<dbReference type="InterPro" id="IPR015424">
    <property type="entry name" value="PyrdxlP-dep_Trfase"/>
</dbReference>
<dbReference type="FunFam" id="3.40.640.10:FF:000021">
    <property type="entry name" value="Glutamate-1-semialdehyde 2,1-aminomutase"/>
    <property type="match status" value="1"/>
</dbReference>
<keyword evidence="5 7" id="KW-0413">Isomerase</keyword>
<proteinExistence type="inferred from homology"/>
<dbReference type="InterPro" id="IPR015421">
    <property type="entry name" value="PyrdxlP-dep_Trfase_major"/>
</dbReference>
<dbReference type="GO" id="GO:0005737">
    <property type="term" value="C:cytoplasm"/>
    <property type="evidence" value="ECO:0007669"/>
    <property type="project" value="UniProtKB-SubCell"/>
</dbReference>
<evidence type="ECO:0000256" key="4">
    <source>
        <dbReference type="ARBA" id="ARBA00022898"/>
    </source>
</evidence>
<dbReference type="HAMAP" id="MF_00375">
    <property type="entry name" value="HemL_aminotrans_3"/>
    <property type="match status" value="1"/>
</dbReference>
<comment type="subcellular location">
    <subcellularLocation>
        <location evidence="7">Cytoplasm</location>
    </subcellularLocation>
</comment>
<keyword evidence="9" id="KW-1185">Reference proteome</keyword>
<dbReference type="AlphaFoldDB" id="A0A1L6MWE0"/>
<dbReference type="GO" id="GO:0006782">
    <property type="term" value="P:protoporphyrinogen IX biosynthetic process"/>
    <property type="evidence" value="ECO:0007669"/>
    <property type="project" value="UniProtKB-UniRule"/>
</dbReference>
<comment type="catalytic activity">
    <reaction evidence="7">
        <text>(S)-4-amino-5-oxopentanoate = 5-aminolevulinate</text>
        <dbReference type="Rhea" id="RHEA:14265"/>
        <dbReference type="ChEBI" id="CHEBI:57501"/>
        <dbReference type="ChEBI" id="CHEBI:356416"/>
        <dbReference type="EC" id="5.4.3.8"/>
    </reaction>
</comment>
<evidence type="ECO:0000256" key="6">
    <source>
        <dbReference type="ARBA" id="ARBA00023244"/>
    </source>
</evidence>
<evidence type="ECO:0000313" key="8">
    <source>
        <dbReference type="EMBL" id="APR99852.1"/>
    </source>
</evidence>
<dbReference type="EMBL" id="CP016908">
    <property type="protein sequence ID" value="APR99852.1"/>
    <property type="molecule type" value="Genomic_DNA"/>
</dbReference>
<dbReference type="PROSITE" id="PS00600">
    <property type="entry name" value="AA_TRANSFER_CLASS_3"/>
    <property type="match status" value="1"/>
</dbReference>
<dbReference type="NCBIfam" id="TIGR00713">
    <property type="entry name" value="hemL"/>
    <property type="match status" value="1"/>
</dbReference>
<dbReference type="RefSeq" id="WP_075276502.1">
    <property type="nucleotide sequence ID" value="NZ_CP016908.1"/>
</dbReference>
<accession>A0A1L6MWE0</accession>
<dbReference type="CDD" id="cd00610">
    <property type="entry name" value="OAT_like"/>
    <property type="match status" value="1"/>
</dbReference>
<dbReference type="PANTHER" id="PTHR43713:SF3">
    <property type="entry name" value="GLUTAMATE-1-SEMIALDEHYDE 2,1-AMINOMUTASE 1, CHLOROPLASTIC-RELATED"/>
    <property type="match status" value="1"/>
</dbReference>
<evidence type="ECO:0000256" key="1">
    <source>
        <dbReference type="ARBA" id="ARBA00001933"/>
    </source>
</evidence>
<dbReference type="Proteomes" id="UP000185544">
    <property type="component" value="Chromosome"/>
</dbReference>
<protein>
    <recommendedName>
        <fullName evidence="7">Glutamate-1-semialdehyde 2,1-aminomutase</fullName>
        <shortName evidence="7">GSA</shortName>
        <ecNumber evidence="7">5.4.3.8</ecNumber>
    </recommendedName>
    <alternativeName>
        <fullName evidence="7">Glutamate-1-semialdehyde aminotransferase</fullName>
        <shortName evidence="7">GSA-AT</shortName>
    </alternativeName>
</protein>
<dbReference type="GO" id="GO:0042286">
    <property type="term" value="F:glutamate-1-semialdehyde 2,1-aminomutase activity"/>
    <property type="evidence" value="ECO:0007669"/>
    <property type="project" value="UniProtKB-UniRule"/>
</dbReference>
<dbReference type="GO" id="GO:0008483">
    <property type="term" value="F:transaminase activity"/>
    <property type="evidence" value="ECO:0007669"/>
    <property type="project" value="InterPro"/>
</dbReference>
<dbReference type="GO" id="GO:0030170">
    <property type="term" value="F:pyridoxal phosphate binding"/>
    <property type="evidence" value="ECO:0007669"/>
    <property type="project" value="InterPro"/>
</dbReference>
<dbReference type="NCBIfam" id="NF000818">
    <property type="entry name" value="PRK00062.1"/>
    <property type="match status" value="1"/>
</dbReference>
<keyword evidence="6 7" id="KW-0627">Porphyrin biosynthesis</keyword>
<dbReference type="Gene3D" id="3.90.1150.10">
    <property type="entry name" value="Aspartate Aminotransferase, domain 1"/>
    <property type="match status" value="1"/>
</dbReference>
<dbReference type="Gene3D" id="3.40.640.10">
    <property type="entry name" value="Type I PLP-dependent aspartate aminotransferase-like (Major domain)"/>
    <property type="match status" value="1"/>
</dbReference>
<gene>
    <name evidence="7" type="primary">hemL</name>
    <name evidence="8" type="ORF">BCY86_03550</name>
</gene>
<dbReference type="SUPFAM" id="SSF53383">
    <property type="entry name" value="PLP-dependent transferases"/>
    <property type="match status" value="1"/>
</dbReference>
<keyword evidence="7" id="KW-0963">Cytoplasm</keyword>
<sequence>MALLSSSQWFARAKNRMPGGVNSPVRAFQAVGGEPPFIVAAEGAMVISIEGQRYTDYVGSWGSMIVGHAHPAVVQAVTEAAAKGMSFGALTVGEVQFSERIASLYPSIQMLRIVSSGTEATMAAIRVARGYTGRDIIVKFEGCYHGHADCLLVKAGSGAATLGVPNSAGVPASTVQHTRTLPYHDRAALRTVFATIGHDIAAVIVEPAVGNMGCIPPDPEFLQEILKLTKEYGAVSIFDEVMTGCRVSPSGVQGLFNFVPDLTCLGKIIGGGLPLAAYGGRRDIMEKIAPLGPVYQAGTLSGNPVAVSAGMATLAFLQPSLYQYLEELGAQLEQGINKLLPCCSFPLCFQRIGSMFTLFFGPGPIRNWSDASRCDTERFGRWHQAMLEQKQYWPPSQFEAAFLSSAHTPELVEKTLAAIWIALQKVM</sequence>
<dbReference type="InterPro" id="IPR004639">
    <property type="entry name" value="4pyrrol_synth_GluAld_NH2Trfase"/>
</dbReference>
<evidence type="ECO:0000256" key="7">
    <source>
        <dbReference type="HAMAP-Rule" id="MF_00375"/>
    </source>
</evidence>
<keyword evidence="4 7" id="KW-0663">Pyridoxal phosphate</keyword>
<evidence type="ECO:0000256" key="2">
    <source>
        <dbReference type="ARBA" id="ARBA00004819"/>
    </source>
</evidence>
<dbReference type="KEGG" id="pabo:BCY86_03550"/>
<dbReference type="UniPathway" id="UPA00251">
    <property type="reaction ID" value="UER00317"/>
</dbReference>
<dbReference type="InterPro" id="IPR049704">
    <property type="entry name" value="Aminotrans_3_PPA_site"/>
</dbReference>